<reference evidence="2" key="1">
    <citation type="submission" date="2022-07" db="EMBL/GenBank/DDBJ databases">
        <title>Fungi with potential for degradation of polypropylene.</title>
        <authorList>
            <person name="Gostincar C."/>
        </authorList>
    </citation>
    <scope>NUCLEOTIDE SEQUENCE</scope>
    <source>
        <strain evidence="2">EXF-13308</strain>
    </source>
</reference>
<dbReference type="AlphaFoldDB" id="A0AA38VS72"/>
<protein>
    <submittedName>
        <fullName evidence="2">Uncharacterized protein</fullName>
    </submittedName>
</protein>
<gene>
    <name evidence="2" type="ORF">NKR23_g4214</name>
</gene>
<evidence type="ECO:0000313" key="2">
    <source>
        <dbReference type="EMBL" id="KAJ9149447.1"/>
    </source>
</evidence>
<keyword evidence="3" id="KW-1185">Reference proteome</keyword>
<name>A0AA38VS72_9PEZI</name>
<feature type="compositionally biased region" description="Polar residues" evidence="1">
    <location>
        <begin position="1"/>
        <end position="14"/>
    </location>
</feature>
<feature type="region of interest" description="Disordered" evidence="1">
    <location>
        <begin position="1"/>
        <end position="32"/>
    </location>
</feature>
<dbReference type="Proteomes" id="UP001174694">
    <property type="component" value="Unassembled WGS sequence"/>
</dbReference>
<sequence length="191" mass="20867">MSPNRRSMISTASYSDDEDAITPCPSPPPAAVTHEAPVTAAAAPPVAAPAVETHEPISHPYSHHRRGSAWSDQLEACKDGSWHFDPADGQRMDDEHLWRRMLAIQRAFHCYNSARMSAALAELEMGVDVGRRVPSRTCLNLMNDSISELPEDAKRQLDVWLHGVPEPADGGNQAKHAGGGWKRNFHGNAGF</sequence>
<dbReference type="EMBL" id="JANBVO010000010">
    <property type="protein sequence ID" value="KAJ9149447.1"/>
    <property type="molecule type" value="Genomic_DNA"/>
</dbReference>
<evidence type="ECO:0000313" key="3">
    <source>
        <dbReference type="Proteomes" id="UP001174694"/>
    </source>
</evidence>
<accession>A0AA38VS72</accession>
<evidence type="ECO:0000256" key="1">
    <source>
        <dbReference type="SAM" id="MobiDB-lite"/>
    </source>
</evidence>
<comment type="caution">
    <text evidence="2">The sequence shown here is derived from an EMBL/GenBank/DDBJ whole genome shotgun (WGS) entry which is preliminary data.</text>
</comment>
<proteinExistence type="predicted"/>
<organism evidence="2 3">
    <name type="scientific">Pleurostoma richardsiae</name>
    <dbReference type="NCBI Taxonomy" id="41990"/>
    <lineage>
        <taxon>Eukaryota</taxon>
        <taxon>Fungi</taxon>
        <taxon>Dikarya</taxon>
        <taxon>Ascomycota</taxon>
        <taxon>Pezizomycotina</taxon>
        <taxon>Sordariomycetes</taxon>
        <taxon>Sordariomycetidae</taxon>
        <taxon>Calosphaeriales</taxon>
        <taxon>Pleurostomataceae</taxon>
        <taxon>Pleurostoma</taxon>
    </lineage>
</organism>